<dbReference type="Gene3D" id="1.10.238.10">
    <property type="entry name" value="EF-hand"/>
    <property type="match status" value="2"/>
</dbReference>
<evidence type="ECO:0000256" key="2">
    <source>
        <dbReference type="ARBA" id="ARBA00022837"/>
    </source>
</evidence>
<feature type="domain" description="EF-hand" evidence="3">
    <location>
        <begin position="79"/>
        <end position="114"/>
    </location>
</feature>
<name>A0ABM0MNN6_SACKO</name>
<dbReference type="Pfam" id="PF13405">
    <property type="entry name" value="EF-hand_6"/>
    <property type="match status" value="1"/>
</dbReference>
<accession>A0ABM0MNN6</accession>
<evidence type="ECO:0000256" key="1">
    <source>
        <dbReference type="ARBA" id="ARBA00022737"/>
    </source>
</evidence>
<dbReference type="Pfam" id="PF13499">
    <property type="entry name" value="EF-hand_7"/>
    <property type="match status" value="1"/>
</dbReference>
<reference evidence="5" key="1">
    <citation type="submission" date="2025-08" db="UniProtKB">
        <authorList>
            <consortium name="RefSeq"/>
        </authorList>
    </citation>
    <scope>IDENTIFICATION</scope>
    <source>
        <tissue evidence="5">Testes</tissue>
    </source>
</reference>
<dbReference type="InterPro" id="IPR050230">
    <property type="entry name" value="CALM/Myosin/TropC-like"/>
</dbReference>
<organism evidence="4 5">
    <name type="scientific">Saccoglossus kowalevskii</name>
    <name type="common">Acorn worm</name>
    <dbReference type="NCBI Taxonomy" id="10224"/>
    <lineage>
        <taxon>Eukaryota</taxon>
        <taxon>Metazoa</taxon>
        <taxon>Hemichordata</taxon>
        <taxon>Enteropneusta</taxon>
        <taxon>Harrimaniidae</taxon>
        <taxon>Saccoglossus</taxon>
    </lineage>
</organism>
<dbReference type="GeneID" id="102809615"/>
<dbReference type="SUPFAM" id="SSF47473">
    <property type="entry name" value="EF-hand"/>
    <property type="match status" value="1"/>
</dbReference>
<gene>
    <name evidence="5" type="primary">LOC102809615</name>
</gene>
<dbReference type="CDD" id="cd00051">
    <property type="entry name" value="EFh"/>
    <property type="match status" value="1"/>
</dbReference>
<evidence type="ECO:0000259" key="3">
    <source>
        <dbReference type="PROSITE" id="PS50222"/>
    </source>
</evidence>
<keyword evidence="4" id="KW-1185">Reference proteome</keyword>
<dbReference type="SMART" id="SM00054">
    <property type="entry name" value="EFh"/>
    <property type="match status" value="3"/>
</dbReference>
<dbReference type="PANTHER" id="PTHR23048:SF0">
    <property type="entry name" value="CALMODULIN LIKE 3"/>
    <property type="match status" value="1"/>
</dbReference>
<dbReference type="Proteomes" id="UP000694865">
    <property type="component" value="Unplaced"/>
</dbReference>
<feature type="domain" description="EF-hand" evidence="3">
    <location>
        <begin position="115"/>
        <end position="150"/>
    </location>
</feature>
<feature type="domain" description="EF-hand" evidence="3">
    <location>
        <begin position="4"/>
        <end position="39"/>
    </location>
</feature>
<dbReference type="RefSeq" id="XP_006821627.1">
    <property type="nucleotide sequence ID" value="XM_006821564.1"/>
</dbReference>
<keyword evidence="2" id="KW-0106">Calcium</keyword>
<proteinExistence type="predicted"/>
<protein>
    <submittedName>
        <fullName evidence="5">Calmodulin-like</fullName>
    </submittedName>
</protein>
<keyword evidence="1" id="KW-0677">Repeat</keyword>
<dbReference type="InterPro" id="IPR002048">
    <property type="entry name" value="EF_hand_dom"/>
</dbReference>
<evidence type="ECO:0000313" key="4">
    <source>
        <dbReference type="Proteomes" id="UP000694865"/>
    </source>
</evidence>
<sequence length="159" mass="17982">MATPLSTELMEAFNKYDTDNDGLLTMNQLEQVLKALGQTATDTDIRHMVAGSETHSDDTAMIELSRFIRTMSRKMSDNNGGDALKAAFRVYDKNGDGFISEAKIRHVMDHVLEKATPAEVEEMIRKADSNGDGNINYEEFEKMLLKKELDCAECREIYY</sequence>
<dbReference type="InterPro" id="IPR018247">
    <property type="entry name" value="EF_Hand_1_Ca_BS"/>
</dbReference>
<dbReference type="PROSITE" id="PS00018">
    <property type="entry name" value="EF_HAND_1"/>
    <property type="match status" value="1"/>
</dbReference>
<evidence type="ECO:0000313" key="5">
    <source>
        <dbReference type="RefSeq" id="XP_006821627.1"/>
    </source>
</evidence>
<dbReference type="PANTHER" id="PTHR23048">
    <property type="entry name" value="MYOSIN LIGHT CHAIN 1, 3"/>
    <property type="match status" value="1"/>
</dbReference>
<dbReference type="PROSITE" id="PS50222">
    <property type="entry name" value="EF_HAND_2"/>
    <property type="match status" value="3"/>
</dbReference>
<dbReference type="InterPro" id="IPR011992">
    <property type="entry name" value="EF-hand-dom_pair"/>
</dbReference>